<evidence type="ECO:0000313" key="8">
    <source>
        <dbReference type="Proteomes" id="UP000822688"/>
    </source>
</evidence>
<dbReference type="PANTHER" id="PTHR31234:SF2">
    <property type="entry name" value="OS05G0199100 PROTEIN"/>
    <property type="match status" value="1"/>
</dbReference>
<comment type="caution">
    <text evidence="7">The sequence shown here is derived from an EMBL/GenBank/DDBJ whole genome shotgun (WGS) entry which is preliminary data.</text>
</comment>
<sequence length="267" mass="30111">MTNSGKRTIIIQGDKDKEPKRIVLEDNGRPKKIVFEENGKAKRIILEGDDDPEHPRQTVVIRESGNGRSKPKKSTIVVIAMAAIPALVGAGVFGWYNRPRDPTMVIKDITLSGFSLHTSTESMLLATIDIDTTIYVMVRNPNITPICFHATLLEIFYRGSLLGQAMLHPGDMRAQSEQILALPCRMSGVEATHHLKDLFHDVTNREMTLHAKATVKGDIKVWKYRHHYEVYVRSEIKVDPFFLDVIDQRHRADIKIRGVAVPGLLDK</sequence>
<keyword evidence="3 5" id="KW-1133">Transmembrane helix</keyword>
<dbReference type="AlphaFoldDB" id="A0A8T0GJI1"/>
<evidence type="ECO:0000256" key="4">
    <source>
        <dbReference type="ARBA" id="ARBA00023136"/>
    </source>
</evidence>
<accession>A0A8T0GJI1</accession>
<evidence type="ECO:0000256" key="5">
    <source>
        <dbReference type="SAM" id="Phobius"/>
    </source>
</evidence>
<dbReference type="Gene3D" id="2.60.40.1820">
    <property type="match status" value="1"/>
</dbReference>
<evidence type="ECO:0000313" key="7">
    <source>
        <dbReference type="EMBL" id="KAG0559163.1"/>
    </source>
</evidence>
<keyword evidence="2 5" id="KW-0812">Transmembrane</keyword>
<name>A0A8T0GJI1_CERPU</name>
<proteinExistence type="predicted"/>
<protein>
    <recommendedName>
        <fullName evidence="6">Late embryogenesis abundant protein LEA-2 subgroup domain-containing protein</fullName>
    </recommendedName>
</protein>
<dbReference type="Pfam" id="PF03168">
    <property type="entry name" value="LEA_2"/>
    <property type="match status" value="1"/>
</dbReference>
<feature type="transmembrane region" description="Helical" evidence="5">
    <location>
        <begin position="76"/>
        <end position="96"/>
    </location>
</feature>
<dbReference type="InterPro" id="IPR044839">
    <property type="entry name" value="NDR1-like"/>
</dbReference>
<feature type="domain" description="Late embryogenesis abundant protein LEA-2 subgroup" evidence="6">
    <location>
        <begin position="136"/>
        <end position="223"/>
    </location>
</feature>
<organism evidence="7 8">
    <name type="scientific">Ceratodon purpureus</name>
    <name type="common">Fire moss</name>
    <name type="synonym">Dicranum purpureum</name>
    <dbReference type="NCBI Taxonomy" id="3225"/>
    <lineage>
        <taxon>Eukaryota</taxon>
        <taxon>Viridiplantae</taxon>
        <taxon>Streptophyta</taxon>
        <taxon>Embryophyta</taxon>
        <taxon>Bryophyta</taxon>
        <taxon>Bryophytina</taxon>
        <taxon>Bryopsida</taxon>
        <taxon>Dicranidae</taxon>
        <taxon>Pseudoditrichales</taxon>
        <taxon>Ditrichaceae</taxon>
        <taxon>Ceratodon</taxon>
    </lineage>
</organism>
<evidence type="ECO:0000256" key="1">
    <source>
        <dbReference type="ARBA" id="ARBA00004167"/>
    </source>
</evidence>
<dbReference type="SUPFAM" id="SSF117070">
    <property type="entry name" value="LEA14-like"/>
    <property type="match status" value="1"/>
</dbReference>
<evidence type="ECO:0000256" key="2">
    <source>
        <dbReference type="ARBA" id="ARBA00022692"/>
    </source>
</evidence>
<dbReference type="EMBL" id="CM026431">
    <property type="protein sequence ID" value="KAG0559163.1"/>
    <property type="molecule type" value="Genomic_DNA"/>
</dbReference>
<dbReference type="InterPro" id="IPR004864">
    <property type="entry name" value="LEA_2"/>
</dbReference>
<gene>
    <name evidence="7" type="ORF">KC19_10G083500</name>
</gene>
<dbReference type="Proteomes" id="UP000822688">
    <property type="component" value="Chromosome 10"/>
</dbReference>
<reference evidence="7" key="1">
    <citation type="submission" date="2020-06" db="EMBL/GenBank/DDBJ databases">
        <title>WGS assembly of Ceratodon purpureus strain R40.</title>
        <authorList>
            <person name="Carey S.B."/>
            <person name="Jenkins J."/>
            <person name="Shu S."/>
            <person name="Lovell J.T."/>
            <person name="Sreedasyam A."/>
            <person name="Maumus F."/>
            <person name="Tiley G.P."/>
            <person name="Fernandez-Pozo N."/>
            <person name="Barry K."/>
            <person name="Chen C."/>
            <person name="Wang M."/>
            <person name="Lipzen A."/>
            <person name="Daum C."/>
            <person name="Saski C.A."/>
            <person name="Payton A.C."/>
            <person name="Mcbreen J.C."/>
            <person name="Conrad R.E."/>
            <person name="Kollar L.M."/>
            <person name="Olsson S."/>
            <person name="Huttunen S."/>
            <person name="Landis J.B."/>
            <person name="Wickett N.J."/>
            <person name="Johnson M.G."/>
            <person name="Rensing S.A."/>
            <person name="Grimwood J."/>
            <person name="Schmutz J."/>
            <person name="Mcdaniel S.F."/>
        </authorList>
    </citation>
    <scope>NUCLEOTIDE SEQUENCE</scope>
    <source>
        <strain evidence="7">R40</strain>
    </source>
</reference>
<dbReference type="GO" id="GO:0098542">
    <property type="term" value="P:defense response to other organism"/>
    <property type="evidence" value="ECO:0007669"/>
    <property type="project" value="InterPro"/>
</dbReference>
<evidence type="ECO:0000259" key="6">
    <source>
        <dbReference type="Pfam" id="PF03168"/>
    </source>
</evidence>
<evidence type="ECO:0000256" key="3">
    <source>
        <dbReference type="ARBA" id="ARBA00022989"/>
    </source>
</evidence>
<dbReference type="PANTHER" id="PTHR31234">
    <property type="entry name" value="LATE EMBRYOGENESIS ABUNDANT (LEA) HYDROXYPROLINE-RICH GLYCOPROTEIN FAMILY"/>
    <property type="match status" value="1"/>
</dbReference>
<keyword evidence="8" id="KW-1185">Reference proteome</keyword>
<dbReference type="GO" id="GO:0016020">
    <property type="term" value="C:membrane"/>
    <property type="evidence" value="ECO:0007669"/>
    <property type="project" value="UniProtKB-SubCell"/>
</dbReference>
<comment type="subcellular location">
    <subcellularLocation>
        <location evidence="1">Membrane</location>
        <topology evidence="1">Single-pass membrane protein</topology>
    </subcellularLocation>
</comment>
<keyword evidence="4 5" id="KW-0472">Membrane</keyword>